<evidence type="ECO:0000313" key="2">
    <source>
        <dbReference type="EMBL" id="CAH2047551.1"/>
    </source>
</evidence>
<gene>
    <name evidence="2" type="ORF">IPOD504_LOCUS5829</name>
</gene>
<evidence type="ECO:0000313" key="3">
    <source>
        <dbReference type="Proteomes" id="UP000837857"/>
    </source>
</evidence>
<reference evidence="2" key="1">
    <citation type="submission" date="2022-03" db="EMBL/GenBank/DDBJ databases">
        <authorList>
            <person name="Martin H S."/>
        </authorList>
    </citation>
    <scope>NUCLEOTIDE SEQUENCE</scope>
</reference>
<feature type="non-terminal residue" evidence="2">
    <location>
        <position position="114"/>
    </location>
</feature>
<proteinExistence type="predicted"/>
<evidence type="ECO:0000256" key="1">
    <source>
        <dbReference type="SAM" id="MobiDB-lite"/>
    </source>
</evidence>
<name>A0ABN8I582_9NEOP</name>
<feature type="region of interest" description="Disordered" evidence="1">
    <location>
        <begin position="36"/>
        <end position="61"/>
    </location>
</feature>
<feature type="compositionally biased region" description="Pro residues" evidence="1">
    <location>
        <begin position="43"/>
        <end position="56"/>
    </location>
</feature>
<accession>A0ABN8I582</accession>
<sequence length="114" mass="12798">MSSARRAPASSSNWSRTATCARALFARARNTIGPSRNFSVFSLPPPPPPPPPPHGDPVPALLSRRSIPRLRRSGMIYALRNACMRRARRISYRGRRFEPRTMQSVVSKHKCLDC</sequence>
<protein>
    <submittedName>
        <fullName evidence="2">Uncharacterized protein</fullName>
    </submittedName>
</protein>
<organism evidence="2 3">
    <name type="scientific">Iphiclides podalirius</name>
    <name type="common">scarce swallowtail</name>
    <dbReference type="NCBI Taxonomy" id="110791"/>
    <lineage>
        <taxon>Eukaryota</taxon>
        <taxon>Metazoa</taxon>
        <taxon>Ecdysozoa</taxon>
        <taxon>Arthropoda</taxon>
        <taxon>Hexapoda</taxon>
        <taxon>Insecta</taxon>
        <taxon>Pterygota</taxon>
        <taxon>Neoptera</taxon>
        <taxon>Endopterygota</taxon>
        <taxon>Lepidoptera</taxon>
        <taxon>Glossata</taxon>
        <taxon>Ditrysia</taxon>
        <taxon>Papilionoidea</taxon>
        <taxon>Papilionidae</taxon>
        <taxon>Papilioninae</taxon>
        <taxon>Iphiclides</taxon>
    </lineage>
</organism>
<dbReference type="EMBL" id="OW152829">
    <property type="protein sequence ID" value="CAH2047551.1"/>
    <property type="molecule type" value="Genomic_DNA"/>
</dbReference>
<keyword evidence="3" id="KW-1185">Reference proteome</keyword>
<dbReference type="Proteomes" id="UP000837857">
    <property type="component" value="Chromosome 17"/>
</dbReference>